<dbReference type="InterPro" id="IPR036388">
    <property type="entry name" value="WH-like_DNA-bd_sf"/>
</dbReference>
<evidence type="ECO:0000256" key="4">
    <source>
        <dbReference type="ARBA" id="ARBA00022723"/>
    </source>
</evidence>
<dbReference type="NCBIfam" id="TIGR01389">
    <property type="entry name" value="recQ"/>
    <property type="match status" value="1"/>
</dbReference>
<evidence type="ECO:0000256" key="6">
    <source>
        <dbReference type="ARBA" id="ARBA00022763"/>
    </source>
</evidence>
<dbReference type="GO" id="GO:0005524">
    <property type="term" value="F:ATP binding"/>
    <property type="evidence" value="ECO:0007669"/>
    <property type="project" value="UniProtKB-KW"/>
</dbReference>
<dbReference type="SUPFAM" id="SSF52540">
    <property type="entry name" value="P-loop containing nucleoside triphosphate hydrolases"/>
    <property type="match status" value="2"/>
</dbReference>
<dbReference type="KEGG" id="naci:NUH88_03895"/>
<dbReference type="InterPro" id="IPR014001">
    <property type="entry name" value="Helicase_ATP-bd"/>
</dbReference>
<keyword evidence="6" id="KW-0227">DNA damage</keyword>
<keyword evidence="11" id="KW-0238">DNA-binding</keyword>
<dbReference type="SMART" id="SM00487">
    <property type="entry name" value="DEXDc"/>
    <property type="match status" value="1"/>
</dbReference>
<keyword evidence="10" id="KW-0067">ATP-binding</keyword>
<dbReference type="PROSITE" id="PS50967">
    <property type="entry name" value="HRDC"/>
    <property type="match status" value="1"/>
</dbReference>
<evidence type="ECO:0000256" key="14">
    <source>
        <dbReference type="ARBA" id="ARBA00023235"/>
    </source>
</evidence>
<dbReference type="PROSITE" id="PS51192">
    <property type="entry name" value="HELICASE_ATP_BIND_1"/>
    <property type="match status" value="1"/>
</dbReference>
<evidence type="ECO:0000256" key="7">
    <source>
        <dbReference type="ARBA" id="ARBA00022801"/>
    </source>
</evidence>
<name>A0A9J7AU48_9PROT</name>
<keyword evidence="14" id="KW-0413">Isomerase</keyword>
<dbReference type="Gene3D" id="1.10.10.10">
    <property type="entry name" value="Winged helix-like DNA-binding domain superfamily/Winged helix DNA-binding domain"/>
    <property type="match status" value="1"/>
</dbReference>
<dbReference type="GO" id="GO:0043138">
    <property type="term" value="F:3'-5' DNA helicase activity"/>
    <property type="evidence" value="ECO:0007669"/>
    <property type="project" value="UniProtKB-EC"/>
</dbReference>
<dbReference type="Gene3D" id="1.10.150.80">
    <property type="entry name" value="HRDC domain"/>
    <property type="match status" value="1"/>
</dbReference>
<dbReference type="InterPro" id="IPR010997">
    <property type="entry name" value="HRDC-like_sf"/>
</dbReference>
<dbReference type="Proteomes" id="UP001060336">
    <property type="component" value="Chromosome"/>
</dbReference>
<dbReference type="EMBL" id="CP102480">
    <property type="protein sequence ID" value="UUX50847.1"/>
    <property type="molecule type" value="Genomic_DNA"/>
</dbReference>
<evidence type="ECO:0000256" key="13">
    <source>
        <dbReference type="ARBA" id="ARBA00023204"/>
    </source>
</evidence>
<dbReference type="InterPro" id="IPR004589">
    <property type="entry name" value="DNA_helicase_ATP-dep_RecQ"/>
</dbReference>
<evidence type="ECO:0000256" key="11">
    <source>
        <dbReference type="ARBA" id="ARBA00023125"/>
    </source>
</evidence>
<dbReference type="GO" id="GO:0009432">
    <property type="term" value="P:SOS response"/>
    <property type="evidence" value="ECO:0007669"/>
    <property type="project" value="UniProtKB-UniRule"/>
</dbReference>
<dbReference type="PANTHER" id="PTHR13710">
    <property type="entry name" value="DNA HELICASE RECQ FAMILY MEMBER"/>
    <property type="match status" value="1"/>
</dbReference>
<dbReference type="Pfam" id="PF09382">
    <property type="entry name" value="RQC"/>
    <property type="match status" value="1"/>
</dbReference>
<evidence type="ECO:0000256" key="5">
    <source>
        <dbReference type="ARBA" id="ARBA00022741"/>
    </source>
</evidence>
<accession>A0A9J7AU48</accession>
<evidence type="ECO:0000259" key="20">
    <source>
        <dbReference type="PROSITE" id="PS51194"/>
    </source>
</evidence>
<dbReference type="GO" id="GO:0006260">
    <property type="term" value="P:DNA replication"/>
    <property type="evidence" value="ECO:0007669"/>
    <property type="project" value="InterPro"/>
</dbReference>
<dbReference type="Gene3D" id="3.40.50.300">
    <property type="entry name" value="P-loop containing nucleotide triphosphate hydrolases"/>
    <property type="match status" value="2"/>
</dbReference>
<keyword evidence="9" id="KW-0862">Zinc</keyword>
<evidence type="ECO:0000259" key="19">
    <source>
        <dbReference type="PROSITE" id="PS51192"/>
    </source>
</evidence>
<feature type="domain" description="Helicase C-terminal" evidence="20">
    <location>
        <begin position="223"/>
        <end position="370"/>
    </location>
</feature>
<dbReference type="InterPro" id="IPR044876">
    <property type="entry name" value="HRDC_dom_sf"/>
</dbReference>
<evidence type="ECO:0000256" key="9">
    <source>
        <dbReference type="ARBA" id="ARBA00022833"/>
    </source>
</evidence>
<dbReference type="InterPro" id="IPR002464">
    <property type="entry name" value="DNA/RNA_helicase_DEAH_CS"/>
</dbReference>
<dbReference type="GO" id="GO:0005737">
    <property type="term" value="C:cytoplasm"/>
    <property type="evidence" value="ECO:0007669"/>
    <property type="project" value="TreeGrafter"/>
</dbReference>
<comment type="similarity">
    <text evidence="3">Belongs to the helicase family. RecQ subfamily.</text>
</comment>
<evidence type="ECO:0000256" key="17">
    <source>
        <dbReference type="SAM" id="MobiDB-lite"/>
    </source>
</evidence>
<dbReference type="SMART" id="SM00490">
    <property type="entry name" value="HELICc"/>
    <property type="match status" value="1"/>
</dbReference>
<feature type="region of interest" description="Disordered" evidence="17">
    <location>
        <begin position="514"/>
        <end position="535"/>
    </location>
</feature>
<dbReference type="GO" id="GO:0006310">
    <property type="term" value="P:DNA recombination"/>
    <property type="evidence" value="ECO:0007669"/>
    <property type="project" value="UniProtKB-UniRule"/>
</dbReference>
<dbReference type="SMART" id="SM00956">
    <property type="entry name" value="RQC"/>
    <property type="match status" value="1"/>
</dbReference>
<dbReference type="AlphaFoldDB" id="A0A9J7AU48"/>
<feature type="compositionally biased region" description="Polar residues" evidence="17">
    <location>
        <begin position="525"/>
        <end position="534"/>
    </location>
</feature>
<feature type="domain" description="Helicase ATP-binding" evidence="19">
    <location>
        <begin position="34"/>
        <end position="202"/>
    </location>
</feature>
<dbReference type="InterPro" id="IPR018982">
    <property type="entry name" value="RQC_domain"/>
</dbReference>
<keyword evidence="7 21" id="KW-0378">Hydrolase</keyword>
<dbReference type="GO" id="GO:0009378">
    <property type="term" value="F:four-way junction helicase activity"/>
    <property type="evidence" value="ECO:0007669"/>
    <property type="project" value="TreeGrafter"/>
</dbReference>
<evidence type="ECO:0000259" key="18">
    <source>
        <dbReference type="PROSITE" id="PS50967"/>
    </source>
</evidence>
<comment type="cofactor">
    <cofactor evidence="1">
        <name>Mg(2+)</name>
        <dbReference type="ChEBI" id="CHEBI:18420"/>
    </cofactor>
</comment>
<dbReference type="GO" id="GO:0046872">
    <property type="term" value="F:metal ion binding"/>
    <property type="evidence" value="ECO:0007669"/>
    <property type="project" value="UniProtKB-KW"/>
</dbReference>
<dbReference type="Pfam" id="PF00270">
    <property type="entry name" value="DEAD"/>
    <property type="match status" value="1"/>
</dbReference>
<dbReference type="InterPro" id="IPR032284">
    <property type="entry name" value="RecQ_Zn-bd"/>
</dbReference>
<dbReference type="InterPro" id="IPR006293">
    <property type="entry name" value="DNA_helicase_ATP-dep_RecQ_bac"/>
</dbReference>
<evidence type="ECO:0000313" key="21">
    <source>
        <dbReference type="EMBL" id="UUX50847.1"/>
    </source>
</evidence>
<evidence type="ECO:0000256" key="2">
    <source>
        <dbReference type="ARBA" id="ARBA00001947"/>
    </source>
</evidence>
<gene>
    <name evidence="21" type="primary">recQ</name>
    <name evidence="21" type="ORF">NUH88_03895</name>
</gene>
<dbReference type="GO" id="GO:0030894">
    <property type="term" value="C:replisome"/>
    <property type="evidence" value="ECO:0007669"/>
    <property type="project" value="TreeGrafter"/>
</dbReference>
<proteinExistence type="inferred from homology"/>
<evidence type="ECO:0000313" key="22">
    <source>
        <dbReference type="Proteomes" id="UP001060336"/>
    </source>
</evidence>
<evidence type="ECO:0000256" key="8">
    <source>
        <dbReference type="ARBA" id="ARBA00022806"/>
    </source>
</evidence>
<sequence>MMHALRPDPESEKYRVLKGVFGFEQFRPGQEPVVDAILAGNNALAVMPTGSGKSLCFQLPALVRGGLTVVVSPLVALMQDQVAALKLAGVRAETINSAKDRADNVAIWRKVAAGEIDLLYLSPERLMTDRMLAAISKLPLSLLVVDEAHCISQWGASFRPEYDDLARLRAVFPDVPIAAFSATADQVTRLDIAEKLFAGKAEIFVHGFDRPNIRLDVALRADWKKQVLDFLESHAGESGVVYCLSRKKTEEISGFLREKGYNALPYHAGMEKEQRDRNQDLFMSESAVIMAATIAFGMGIDKPDVRFVLHTDMPGSVEAYYQEFGRAGRDGEPAHALMLYGLDDIRMRRMFIDQEHEEGDRRRREHKRLDALIAYCEAAECRRQSLLRYFGEESEPCGNCDACLEPAELTDGTSDAQLALKTIQETGERFGTVHIVDVLRGGNTERIRKFGHEKVSTYGAGTAHGAKDWQSLIRQLVAGGFLDLDIQGFGGLSVSDKGKALLRGEASFRYRQDSLRRERKAKTARSASAPTESMSGPELRLFKALKQLRSEIAREGNVPAYVVFTDRSLADMAAKRPTCKESFASIHGVGQAKLEKFAAPFIDLILEQTGDEAASGG</sequence>
<dbReference type="NCBIfam" id="TIGR00614">
    <property type="entry name" value="recQ_fam"/>
    <property type="match status" value="1"/>
</dbReference>
<dbReference type="SMART" id="SM00341">
    <property type="entry name" value="HRDC"/>
    <property type="match status" value="1"/>
</dbReference>
<dbReference type="CDD" id="cd17920">
    <property type="entry name" value="DEXHc_RecQ"/>
    <property type="match status" value="1"/>
</dbReference>
<dbReference type="SUPFAM" id="SSF47819">
    <property type="entry name" value="HRDC-like"/>
    <property type="match status" value="1"/>
</dbReference>
<dbReference type="FunFam" id="3.40.50.300:FF:001389">
    <property type="entry name" value="ATP-dependent DNA helicase RecQ"/>
    <property type="match status" value="1"/>
</dbReference>
<dbReference type="GO" id="GO:0016787">
    <property type="term" value="F:hydrolase activity"/>
    <property type="evidence" value="ECO:0007669"/>
    <property type="project" value="UniProtKB-KW"/>
</dbReference>
<keyword evidence="22" id="KW-1185">Reference proteome</keyword>
<dbReference type="Pfam" id="PF00570">
    <property type="entry name" value="HRDC"/>
    <property type="match status" value="1"/>
</dbReference>
<keyword evidence="12" id="KW-0233">DNA recombination</keyword>
<dbReference type="PANTHER" id="PTHR13710:SF105">
    <property type="entry name" value="ATP-DEPENDENT DNA HELICASE Q1"/>
    <property type="match status" value="1"/>
</dbReference>
<keyword evidence="13" id="KW-0234">DNA repair</keyword>
<dbReference type="CDD" id="cd18794">
    <property type="entry name" value="SF2_C_RecQ"/>
    <property type="match status" value="1"/>
</dbReference>
<evidence type="ECO:0000256" key="16">
    <source>
        <dbReference type="NCBIfam" id="TIGR01389"/>
    </source>
</evidence>
<evidence type="ECO:0000256" key="15">
    <source>
        <dbReference type="ARBA" id="ARBA00034617"/>
    </source>
</evidence>
<dbReference type="PROSITE" id="PS51194">
    <property type="entry name" value="HELICASE_CTER"/>
    <property type="match status" value="1"/>
</dbReference>
<comment type="cofactor">
    <cofactor evidence="2">
        <name>Zn(2+)</name>
        <dbReference type="ChEBI" id="CHEBI:29105"/>
    </cofactor>
</comment>
<evidence type="ECO:0000256" key="12">
    <source>
        <dbReference type="ARBA" id="ARBA00023172"/>
    </source>
</evidence>
<dbReference type="RefSeq" id="WP_257770087.1">
    <property type="nucleotide sequence ID" value="NZ_CP102480.1"/>
</dbReference>
<feature type="domain" description="HRDC" evidence="18">
    <location>
        <begin position="535"/>
        <end position="615"/>
    </location>
</feature>
<dbReference type="EC" id="5.6.2.4" evidence="16"/>
<keyword evidence="4" id="KW-0479">Metal-binding</keyword>
<dbReference type="InterPro" id="IPR002121">
    <property type="entry name" value="HRDC_dom"/>
</dbReference>
<keyword evidence="5" id="KW-0547">Nucleotide-binding</keyword>
<dbReference type="FunFam" id="3.40.50.300:FF:000156">
    <property type="entry name" value="ATP-dependent DNA helicase recQ"/>
    <property type="match status" value="1"/>
</dbReference>
<keyword evidence="8 21" id="KW-0347">Helicase</keyword>
<dbReference type="PROSITE" id="PS00690">
    <property type="entry name" value="DEAH_ATP_HELICASE"/>
    <property type="match status" value="1"/>
</dbReference>
<dbReference type="InterPro" id="IPR001650">
    <property type="entry name" value="Helicase_C-like"/>
</dbReference>
<organism evidence="21 22">
    <name type="scientific">Nisaea acidiphila</name>
    <dbReference type="NCBI Taxonomy" id="1862145"/>
    <lineage>
        <taxon>Bacteria</taxon>
        <taxon>Pseudomonadati</taxon>
        <taxon>Pseudomonadota</taxon>
        <taxon>Alphaproteobacteria</taxon>
        <taxon>Rhodospirillales</taxon>
        <taxon>Thalassobaculaceae</taxon>
        <taxon>Nisaea</taxon>
    </lineage>
</organism>
<dbReference type="GO" id="GO:0003677">
    <property type="term" value="F:DNA binding"/>
    <property type="evidence" value="ECO:0007669"/>
    <property type="project" value="UniProtKB-KW"/>
</dbReference>
<dbReference type="Pfam" id="PF00271">
    <property type="entry name" value="Helicase_C"/>
    <property type="match status" value="1"/>
</dbReference>
<dbReference type="GO" id="GO:0006281">
    <property type="term" value="P:DNA repair"/>
    <property type="evidence" value="ECO:0007669"/>
    <property type="project" value="UniProtKB-KW"/>
</dbReference>
<dbReference type="InterPro" id="IPR027417">
    <property type="entry name" value="P-loop_NTPase"/>
</dbReference>
<protein>
    <recommendedName>
        <fullName evidence="16">DNA helicase RecQ</fullName>
        <ecNumber evidence="16">5.6.2.4</ecNumber>
    </recommendedName>
</protein>
<evidence type="ECO:0000256" key="1">
    <source>
        <dbReference type="ARBA" id="ARBA00001946"/>
    </source>
</evidence>
<dbReference type="Pfam" id="PF16124">
    <property type="entry name" value="RecQ_Zn_bind"/>
    <property type="match status" value="1"/>
</dbReference>
<comment type="catalytic activity">
    <reaction evidence="15">
        <text>Couples ATP hydrolysis with the unwinding of duplex DNA by translocating in the 3'-5' direction.</text>
        <dbReference type="EC" id="5.6.2.4"/>
    </reaction>
</comment>
<reference evidence="21" key="1">
    <citation type="submission" date="2022-08" db="EMBL/GenBank/DDBJ databases">
        <title>Nisaea acidiphila sp. nov., isolated from a marine algal debris and emended description of the genus Nisaea Urios et al. 2008.</title>
        <authorList>
            <person name="Kwon K."/>
        </authorList>
    </citation>
    <scope>NUCLEOTIDE SEQUENCE</scope>
    <source>
        <strain evidence="21">MEBiC11861</strain>
    </source>
</reference>
<evidence type="ECO:0000256" key="10">
    <source>
        <dbReference type="ARBA" id="ARBA00022840"/>
    </source>
</evidence>
<dbReference type="GO" id="GO:0043590">
    <property type="term" value="C:bacterial nucleoid"/>
    <property type="evidence" value="ECO:0007669"/>
    <property type="project" value="TreeGrafter"/>
</dbReference>
<evidence type="ECO:0000256" key="3">
    <source>
        <dbReference type="ARBA" id="ARBA00005446"/>
    </source>
</evidence>
<dbReference type="InterPro" id="IPR011545">
    <property type="entry name" value="DEAD/DEAH_box_helicase_dom"/>
</dbReference>